<feature type="compositionally biased region" description="Low complexity" evidence="3">
    <location>
        <begin position="107"/>
        <end position="123"/>
    </location>
</feature>
<name>A0A4T0VMT5_9PEZI</name>
<evidence type="ECO:0000256" key="2">
    <source>
        <dbReference type="SAM" id="Coils"/>
    </source>
</evidence>
<accession>A0A4T0VMT5</accession>
<organism evidence="4 5">
    <name type="scientific">Colletotrichum higginsianum</name>
    <dbReference type="NCBI Taxonomy" id="80884"/>
    <lineage>
        <taxon>Eukaryota</taxon>
        <taxon>Fungi</taxon>
        <taxon>Dikarya</taxon>
        <taxon>Ascomycota</taxon>
        <taxon>Pezizomycotina</taxon>
        <taxon>Sordariomycetes</taxon>
        <taxon>Hypocreomycetidae</taxon>
        <taxon>Glomerellales</taxon>
        <taxon>Glomerellaceae</taxon>
        <taxon>Colletotrichum</taxon>
        <taxon>Colletotrichum destructivum species complex</taxon>
    </lineage>
</organism>
<protein>
    <submittedName>
        <fullName evidence="4">Uncharacterized protein</fullName>
    </submittedName>
</protein>
<feature type="coiled-coil region" evidence="2">
    <location>
        <begin position="617"/>
        <end position="715"/>
    </location>
</feature>
<dbReference type="PANTHER" id="PTHR23160">
    <property type="entry name" value="SYNAPTONEMAL COMPLEX PROTEIN-RELATED"/>
    <property type="match status" value="1"/>
</dbReference>
<dbReference type="AlphaFoldDB" id="A0A4T0VMT5"/>
<dbReference type="EMBL" id="MWPZ01000007">
    <property type="protein sequence ID" value="TIC93689.1"/>
    <property type="molecule type" value="Genomic_DNA"/>
</dbReference>
<comment type="caution">
    <text evidence="4">The sequence shown here is derived from an EMBL/GenBank/DDBJ whole genome shotgun (WGS) entry which is preliminary data.</text>
</comment>
<feature type="region of interest" description="Disordered" evidence="3">
    <location>
        <begin position="736"/>
        <end position="767"/>
    </location>
</feature>
<gene>
    <name evidence="4" type="ORF">CH35J_009696</name>
</gene>
<proteinExistence type="predicted"/>
<feature type="coiled-coil region" evidence="2">
    <location>
        <begin position="199"/>
        <end position="233"/>
    </location>
</feature>
<dbReference type="PANTHER" id="PTHR23160:SF19">
    <property type="entry name" value="MYOSIN HEAVY CHAIN-RELATED PROTEIN"/>
    <property type="match status" value="1"/>
</dbReference>
<feature type="region of interest" description="Disordered" evidence="3">
    <location>
        <begin position="334"/>
        <end position="377"/>
    </location>
</feature>
<dbReference type="PROSITE" id="PS51257">
    <property type="entry name" value="PROKAR_LIPOPROTEIN"/>
    <property type="match status" value="1"/>
</dbReference>
<feature type="compositionally biased region" description="Basic residues" evidence="3">
    <location>
        <begin position="91"/>
        <end position="100"/>
    </location>
</feature>
<evidence type="ECO:0000313" key="4">
    <source>
        <dbReference type="EMBL" id="TIC93689.1"/>
    </source>
</evidence>
<sequence length="800" mass="86969">MQRRAEMQGGWHSTTRTGGVVGGLPSWIFSCLLLSSITTDFVVEDIRLLHDAQRGPPHRAAAHTSELAWDDFHRSFVNTTTTAAPVASQAAHKKTPKRRVRFSDPGPSASTPRTTTRASSSSTGLTPTINRASLGRHTPSSSRRRSITPSASGGAAPRPTTALPASGEVHFLPLRQVLSGRVQRRIRRNGLSEEMNAIASERRRAAKDAQAEVERLRRDLRQKDAEIYELQNATVVLDTERIWALEQEVESLRTRLENRSPAAGAAAREEGRNCFDWTLAARDPFADDFMETDTIEAESVCGDRGVVQIGDETVFGDATMADIVCSTPSRVRSSFLTPPLTSPVAAGPSTPSSRKRAREAHPLSDAGVQADFPDPEKRRLDEDVASLRLEVSKLTGTLESYSALTDRLSEKLSSVTPLETSADPLATIESQVAALLRTVSDRTAALVDLDASLGALGFPGADASEVIASLASALRTARLELEYLTPGEITLPLSSHGGEVLDLLLTRLRDLARRAREDEASIDEYHELELSLRQQLGARVAAMGELEGELRRAREALGARTERVAELEVGVERLKGAVAGYVRDLGELEGVVGRMEAENRDAMATRDAQVEVGRRVLRAKEDAIAKLEAKLSDATALGRSLRRRLEEAEAARTKEVGEVTRRGGAALAVRDARVTELREEVERVNERLRAAHEGIKDLRVEKRGLEGEMVREREAAKRVIEEMRGELERVVGMSREFLGPGSTEGGDGEVGPITGAEGGAETGAKRGRLLAGDLARRSSGRKKRRYDSGLGFLDEDEVDA</sequence>
<evidence type="ECO:0000256" key="1">
    <source>
        <dbReference type="ARBA" id="ARBA00023054"/>
    </source>
</evidence>
<dbReference type="OrthoDB" id="3532430at2759"/>
<reference evidence="4 5" key="1">
    <citation type="journal article" date="2019" name="Genome Biol. Evol.">
        <title>Genomic Plasticity Mediated by Transposable Elements in the Plant Pathogenic Fungus Colletotrichum higginsianum.</title>
        <authorList>
            <person name="Tsushima A."/>
            <person name="Gan P."/>
            <person name="Kumakura N."/>
            <person name="Narusaka M."/>
            <person name="Takano Y."/>
            <person name="Narusaka Y."/>
            <person name="Shirasu K."/>
        </authorList>
    </citation>
    <scope>NUCLEOTIDE SEQUENCE [LARGE SCALE GENOMIC DNA]</scope>
    <source>
        <strain evidence="4 5">MAFF305635-RFP</strain>
    </source>
</reference>
<feature type="region of interest" description="Disordered" evidence="3">
    <location>
        <begin position="83"/>
        <end position="167"/>
    </location>
</feature>
<evidence type="ECO:0000256" key="3">
    <source>
        <dbReference type="SAM" id="MobiDB-lite"/>
    </source>
</evidence>
<keyword evidence="1 2" id="KW-0175">Coiled coil</keyword>
<evidence type="ECO:0000313" key="5">
    <source>
        <dbReference type="Proteomes" id="UP000305883"/>
    </source>
</evidence>
<dbReference type="Proteomes" id="UP000305883">
    <property type="component" value="Unassembled WGS sequence"/>
</dbReference>